<name>A0A5B7GWY0_PORTR</name>
<evidence type="ECO:0000313" key="2">
    <source>
        <dbReference type="EMBL" id="MPC61875.1"/>
    </source>
</evidence>
<accession>A0A5B7GWY0</accession>
<dbReference type="AlphaFoldDB" id="A0A5B7GWY0"/>
<evidence type="ECO:0000313" key="3">
    <source>
        <dbReference type="Proteomes" id="UP000324222"/>
    </source>
</evidence>
<feature type="compositionally biased region" description="Low complexity" evidence="1">
    <location>
        <begin position="27"/>
        <end position="36"/>
    </location>
</feature>
<evidence type="ECO:0000256" key="1">
    <source>
        <dbReference type="SAM" id="MobiDB-lite"/>
    </source>
</evidence>
<proteinExistence type="predicted"/>
<gene>
    <name evidence="2" type="ORF">E2C01_055952</name>
</gene>
<keyword evidence="3" id="KW-1185">Reference proteome</keyword>
<protein>
    <submittedName>
        <fullName evidence="2">Uncharacterized protein</fullName>
    </submittedName>
</protein>
<dbReference type="Proteomes" id="UP000324222">
    <property type="component" value="Unassembled WGS sequence"/>
</dbReference>
<feature type="region of interest" description="Disordered" evidence="1">
    <location>
        <begin position="1"/>
        <end position="67"/>
    </location>
</feature>
<feature type="compositionally biased region" description="Basic and acidic residues" evidence="1">
    <location>
        <begin position="8"/>
        <end position="26"/>
    </location>
</feature>
<comment type="caution">
    <text evidence="2">The sequence shown here is derived from an EMBL/GenBank/DDBJ whole genome shotgun (WGS) entry which is preliminary data.</text>
</comment>
<feature type="compositionally biased region" description="Basic residues" evidence="1">
    <location>
        <begin position="37"/>
        <end position="47"/>
    </location>
</feature>
<organism evidence="2 3">
    <name type="scientific">Portunus trituberculatus</name>
    <name type="common">Swimming crab</name>
    <name type="synonym">Neptunus trituberculatus</name>
    <dbReference type="NCBI Taxonomy" id="210409"/>
    <lineage>
        <taxon>Eukaryota</taxon>
        <taxon>Metazoa</taxon>
        <taxon>Ecdysozoa</taxon>
        <taxon>Arthropoda</taxon>
        <taxon>Crustacea</taxon>
        <taxon>Multicrustacea</taxon>
        <taxon>Malacostraca</taxon>
        <taxon>Eumalacostraca</taxon>
        <taxon>Eucarida</taxon>
        <taxon>Decapoda</taxon>
        <taxon>Pleocyemata</taxon>
        <taxon>Brachyura</taxon>
        <taxon>Eubrachyura</taxon>
        <taxon>Portunoidea</taxon>
        <taxon>Portunidae</taxon>
        <taxon>Portuninae</taxon>
        <taxon>Portunus</taxon>
    </lineage>
</organism>
<dbReference type="EMBL" id="VSRR010019051">
    <property type="protein sequence ID" value="MPC61875.1"/>
    <property type="molecule type" value="Genomic_DNA"/>
</dbReference>
<sequence length="67" mass="7413">MALAARAGTDRCRGERKRERGERSLGADRAGQSRGSGRQRGHVFARKSKSEQQTNKARENLSLAESK</sequence>
<reference evidence="2 3" key="1">
    <citation type="submission" date="2019-05" db="EMBL/GenBank/DDBJ databases">
        <title>Another draft genome of Portunus trituberculatus and its Hox gene families provides insights of decapod evolution.</title>
        <authorList>
            <person name="Jeong J.-H."/>
            <person name="Song I."/>
            <person name="Kim S."/>
            <person name="Choi T."/>
            <person name="Kim D."/>
            <person name="Ryu S."/>
            <person name="Kim W."/>
        </authorList>
    </citation>
    <scope>NUCLEOTIDE SEQUENCE [LARGE SCALE GENOMIC DNA]</scope>
    <source>
        <tissue evidence="2">Muscle</tissue>
    </source>
</reference>